<evidence type="ECO:0000313" key="2">
    <source>
        <dbReference type="Proteomes" id="UP000194225"/>
    </source>
</evidence>
<organism evidence="1 2">
    <name type="scientific">Streptomyces platensis</name>
    <dbReference type="NCBI Taxonomy" id="58346"/>
    <lineage>
        <taxon>Bacteria</taxon>
        <taxon>Bacillati</taxon>
        <taxon>Actinomycetota</taxon>
        <taxon>Actinomycetes</taxon>
        <taxon>Kitasatosporales</taxon>
        <taxon>Streptomycetaceae</taxon>
        <taxon>Streptomyces</taxon>
    </lineage>
</organism>
<gene>
    <name evidence="1" type="ORF">BG653_05639</name>
</gene>
<name>A0ABX3XQ87_STRPT</name>
<keyword evidence="2" id="KW-1185">Reference proteome</keyword>
<reference evidence="1 2" key="1">
    <citation type="submission" date="2016-09" db="EMBL/GenBank/DDBJ databases">
        <title>Streptomyces platensis DSM40041, a candidate organism with high potential of specific P450 cytochromes.</title>
        <authorList>
            <person name="Grumaz C."/>
            <person name="Vainshtein Y."/>
            <person name="Kirstahler P."/>
            <person name="Sohn K."/>
        </authorList>
    </citation>
    <scope>NUCLEOTIDE SEQUENCE [LARGE SCALE GENOMIC DNA]</scope>
    <source>
        <strain evidence="1 2">DSM 40041</strain>
    </source>
</reference>
<dbReference type="Proteomes" id="UP000194225">
    <property type="component" value="Unassembled WGS sequence"/>
</dbReference>
<sequence length="96" mass="9613">MTVYGLPEVPAQVCVVVATPEVTGTVLGDVPSPKSKVTVPVGVPPPGAAAERVAVTVTGWPVTAGSGSEVTTVMDAPRPTDWVVAPLEAVKSVSPP</sequence>
<dbReference type="EMBL" id="MIGA01000049">
    <property type="protein sequence ID" value="OSY39995.1"/>
    <property type="molecule type" value="Genomic_DNA"/>
</dbReference>
<comment type="caution">
    <text evidence="1">The sequence shown here is derived from an EMBL/GenBank/DDBJ whole genome shotgun (WGS) entry which is preliminary data.</text>
</comment>
<accession>A0ABX3XQ87</accession>
<evidence type="ECO:0000313" key="1">
    <source>
        <dbReference type="EMBL" id="OSY39995.1"/>
    </source>
</evidence>
<proteinExistence type="predicted"/>
<protein>
    <submittedName>
        <fullName evidence="1">Uncharacterized protein</fullName>
    </submittedName>
</protein>